<name>A0A2K2CZ49_BRADI</name>
<dbReference type="EnsemblPlants" id="PNT67301">
    <property type="protein sequence ID" value="PNT67301"/>
    <property type="gene ID" value="BRADI_3g23841v3"/>
</dbReference>
<dbReference type="Gramene" id="PNT67301">
    <property type="protein sequence ID" value="PNT67301"/>
    <property type="gene ID" value="BRADI_3g23841v3"/>
</dbReference>
<reference evidence="2" key="3">
    <citation type="submission" date="2018-08" db="UniProtKB">
        <authorList>
            <consortium name="EnsemblPlants"/>
        </authorList>
    </citation>
    <scope>IDENTIFICATION</scope>
    <source>
        <strain evidence="2">cv. Bd21</strain>
    </source>
</reference>
<evidence type="ECO:0000313" key="3">
    <source>
        <dbReference type="Proteomes" id="UP000008810"/>
    </source>
</evidence>
<dbReference type="AlphaFoldDB" id="A0A2K2CZ49"/>
<protein>
    <submittedName>
        <fullName evidence="1 2">Uncharacterized protein</fullName>
    </submittedName>
</protein>
<dbReference type="EMBL" id="CM000882">
    <property type="protein sequence ID" value="PNT67301.1"/>
    <property type="molecule type" value="Genomic_DNA"/>
</dbReference>
<dbReference type="Proteomes" id="UP000008810">
    <property type="component" value="Chromosome 3"/>
</dbReference>
<proteinExistence type="predicted"/>
<accession>A0A2K2CZ49</accession>
<reference evidence="1" key="2">
    <citation type="submission" date="2017-06" db="EMBL/GenBank/DDBJ databases">
        <title>WGS assembly of Brachypodium distachyon.</title>
        <authorList>
            <consortium name="The International Brachypodium Initiative"/>
            <person name="Lucas S."/>
            <person name="Harmon-Smith M."/>
            <person name="Lail K."/>
            <person name="Tice H."/>
            <person name="Grimwood J."/>
            <person name="Bruce D."/>
            <person name="Barry K."/>
            <person name="Shu S."/>
            <person name="Lindquist E."/>
            <person name="Wang M."/>
            <person name="Pitluck S."/>
            <person name="Vogel J.P."/>
            <person name="Garvin D.F."/>
            <person name="Mockler T.C."/>
            <person name="Schmutz J."/>
            <person name="Rokhsar D."/>
            <person name="Bevan M.W."/>
        </authorList>
    </citation>
    <scope>NUCLEOTIDE SEQUENCE</scope>
    <source>
        <strain evidence="1">Bd21</strain>
    </source>
</reference>
<gene>
    <name evidence="1" type="ORF">BRADI_3g23841v3</name>
</gene>
<evidence type="ECO:0000313" key="2">
    <source>
        <dbReference type="EnsemblPlants" id="PNT67301"/>
    </source>
</evidence>
<dbReference type="InParanoid" id="A0A2K2CZ49"/>
<reference evidence="1 2" key="1">
    <citation type="journal article" date="2010" name="Nature">
        <title>Genome sequencing and analysis of the model grass Brachypodium distachyon.</title>
        <authorList>
            <consortium name="International Brachypodium Initiative"/>
        </authorList>
    </citation>
    <scope>NUCLEOTIDE SEQUENCE [LARGE SCALE GENOMIC DNA]</scope>
    <source>
        <strain evidence="1 2">Bd21</strain>
    </source>
</reference>
<organism evidence="1">
    <name type="scientific">Brachypodium distachyon</name>
    <name type="common">Purple false brome</name>
    <name type="synonym">Trachynia distachya</name>
    <dbReference type="NCBI Taxonomy" id="15368"/>
    <lineage>
        <taxon>Eukaryota</taxon>
        <taxon>Viridiplantae</taxon>
        <taxon>Streptophyta</taxon>
        <taxon>Embryophyta</taxon>
        <taxon>Tracheophyta</taxon>
        <taxon>Spermatophyta</taxon>
        <taxon>Magnoliopsida</taxon>
        <taxon>Liliopsida</taxon>
        <taxon>Poales</taxon>
        <taxon>Poaceae</taxon>
        <taxon>BOP clade</taxon>
        <taxon>Pooideae</taxon>
        <taxon>Stipodae</taxon>
        <taxon>Brachypodieae</taxon>
        <taxon>Brachypodium</taxon>
    </lineage>
</organism>
<keyword evidence="3" id="KW-1185">Reference proteome</keyword>
<evidence type="ECO:0000313" key="1">
    <source>
        <dbReference type="EMBL" id="PNT67301.1"/>
    </source>
</evidence>
<sequence>MFKPEWKGVMPSASKHILFAIGVSKHNISYVFSNSSAKSEPCLLLHVDLSVKISGTWNLGCDVLTPCRSRAAIPHDTTATTILPSERILLSLFPQIIIDCFYY</sequence>